<feature type="region of interest" description="Disordered" evidence="3">
    <location>
        <begin position="368"/>
        <end position="396"/>
    </location>
</feature>
<keyword evidence="2" id="KW-0863">Zinc-finger</keyword>
<feature type="compositionally biased region" description="Basic and acidic residues" evidence="3">
    <location>
        <begin position="965"/>
        <end position="974"/>
    </location>
</feature>
<dbReference type="Gene3D" id="2.40.50.40">
    <property type="match status" value="1"/>
</dbReference>
<dbReference type="SUPFAM" id="SSF54160">
    <property type="entry name" value="Chromo domain-like"/>
    <property type="match status" value="1"/>
</dbReference>
<feature type="compositionally biased region" description="Low complexity" evidence="3">
    <location>
        <begin position="955"/>
        <end position="964"/>
    </location>
</feature>
<feature type="compositionally biased region" description="Low complexity" evidence="3">
    <location>
        <begin position="194"/>
        <end position="205"/>
    </location>
</feature>
<dbReference type="OrthoDB" id="1918685at2759"/>
<feature type="zinc finger region" description="C3H1-type" evidence="2">
    <location>
        <begin position="436"/>
        <end position="464"/>
    </location>
</feature>
<evidence type="ECO:0008006" key="8">
    <source>
        <dbReference type="Google" id="ProtNLM"/>
    </source>
</evidence>
<evidence type="ECO:0000259" key="4">
    <source>
        <dbReference type="PROSITE" id="PS50013"/>
    </source>
</evidence>
<evidence type="ECO:0000256" key="3">
    <source>
        <dbReference type="SAM" id="MobiDB-lite"/>
    </source>
</evidence>
<keyword evidence="2" id="KW-0862">Zinc</keyword>
<dbReference type="GO" id="GO:0006338">
    <property type="term" value="P:chromatin remodeling"/>
    <property type="evidence" value="ECO:0007669"/>
    <property type="project" value="UniProtKB-ARBA"/>
</dbReference>
<dbReference type="GO" id="GO:0008270">
    <property type="term" value="F:zinc ion binding"/>
    <property type="evidence" value="ECO:0007669"/>
    <property type="project" value="UniProtKB-KW"/>
</dbReference>
<feature type="domain" description="C3H1-type" evidence="5">
    <location>
        <begin position="436"/>
        <end position="464"/>
    </location>
</feature>
<evidence type="ECO:0000256" key="1">
    <source>
        <dbReference type="ARBA" id="ARBA00011353"/>
    </source>
</evidence>
<comment type="caution">
    <text evidence="6">The sequence shown here is derived from an EMBL/GenBank/DDBJ whole genome shotgun (WGS) entry which is preliminary data.</text>
</comment>
<feature type="compositionally biased region" description="Basic and acidic residues" evidence="3">
    <location>
        <begin position="254"/>
        <end position="263"/>
    </location>
</feature>
<dbReference type="EMBL" id="NKHZ01000086">
    <property type="protein sequence ID" value="PNS14462.1"/>
    <property type="molecule type" value="Genomic_DNA"/>
</dbReference>
<dbReference type="AlphaFoldDB" id="A0A2K1QHV2"/>
<dbReference type="Pfam" id="PF00642">
    <property type="entry name" value="zf-CCCH"/>
    <property type="match status" value="1"/>
</dbReference>
<feature type="compositionally biased region" description="Basic residues" evidence="3">
    <location>
        <begin position="171"/>
        <end position="180"/>
    </location>
</feature>
<keyword evidence="2" id="KW-0479">Metal-binding</keyword>
<feature type="region of interest" description="Disordered" evidence="3">
    <location>
        <begin position="250"/>
        <end position="282"/>
    </location>
</feature>
<dbReference type="InParanoid" id="A0A2K1QHV2"/>
<dbReference type="Proteomes" id="UP000243797">
    <property type="component" value="Unassembled WGS sequence"/>
</dbReference>
<dbReference type="SMART" id="SM00356">
    <property type="entry name" value="ZnF_C3H1"/>
    <property type="match status" value="1"/>
</dbReference>
<evidence type="ECO:0000313" key="6">
    <source>
        <dbReference type="EMBL" id="PNS14462.1"/>
    </source>
</evidence>
<dbReference type="InterPro" id="IPR000953">
    <property type="entry name" value="Chromo/chromo_shadow_dom"/>
</dbReference>
<reference evidence="6 7" key="1">
    <citation type="submission" date="2017-06" db="EMBL/GenBank/DDBJ databases">
        <title>Draft genome sequence of a variant of Elsinoe murrayae.</title>
        <authorList>
            <person name="Cheng Q."/>
        </authorList>
    </citation>
    <scope>NUCLEOTIDE SEQUENCE [LARGE SCALE GENOMIC DNA]</scope>
    <source>
        <strain evidence="6 7">CQ-2017a</strain>
    </source>
</reference>
<name>A0A2K1QHV2_9PEZI</name>
<dbReference type="InterPro" id="IPR023780">
    <property type="entry name" value="Chromo_domain"/>
</dbReference>
<dbReference type="PROSITE" id="PS50013">
    <property type="entry name" value="CHROMO_2"/>
    <property type="match status" value="1"/>
</dbReference>
<evidence type="ECO:0000256" key="2">
    <source>
        <dbReference type="PROSITE-ProRule" id="PRU00723"/>
    </source>
</evidence>
<feature type="compositionally biased region" description="Polar residues" evidence="3">
    <location>
        <begin position="264"/>
        <end position="282"/>
    </location>
</feature>
<feature type="domain" description="Chromo" evidence="4">
    <location>
        <begin position="29"/>
        <end position="87"/>
    </location>
</feature>
<dbReference type="PROSITE" id="PS50103">
    <property type="entry name" value="ZF_C3H1"/>
    <property type="match status" value="1"/>
</dbReference>
<keyword evidence="7" id="KW-1185">Reference proteome</keyword>
<sequence length="1018" mass="114439">MSRVVEDETTDIDDCESIGTSDTSLEGDFEVESILAARRRGGVPYYLIKWQDYKLDYCTREPPSSILSRKTLKDWVKKRESIRRGEISGVDVGYIEDLMQRCIDERPLRVERRARRRAKLAAPKADVGHRTSSHRAQTKQPTLPIQHQGDGSARCSGGIATSVSIGEPQQKKRRLQKGRPPRVADFDESEGELSHAAPSSPNSASDVQTHITVPTAPMLVAPETADAGTELMGTAIDEDSVMSDGSLFGDTIEENLRGGHDQDVNQPTGPVSPPDTSGETRSPLMTHQTGFNSPARLLQHSKTTTGISMHAGPAKRRHFKQVDLNTASNPEGKEFHTMKGQSIWHKAARSERPPDANALQLIDPKTGKLSRASVDTQVVQEAPRSLRTSPLEPNPEVTTTLFPADNQPVARRETTEALQSTMKEPIFDVRTSPPWIKNNVACRRWLRQGNCRFNDECNFAHHWCLKIEPKCDETCQFWAANGWSNDDLFEPAQCMVRMTVDRGGSSQDMAVTITLAGSSNLELLVPSSESGFCINLTSTCFAADLETYRELDWCISHEGYVRSDDGHEGGSVFRALHSYLGDYQCGVAGMINDRIMILHSTGDASWTSLHKSLMKPDIDCLHMIVLQGPSMPMHLSCTEDASSPTAVTTRQSIESTLNLHMSKLLLLASGSTIQRVFYLMFPVDLDAETDLLKRWLEHHKCTVFTTPAEGSWRRFFDITIGEKEKTVGGCVLWHPSVTNFWEVWNLHITTHRSGFNHFRMDWDAGNSRYHYTRLFPGGSATLITDEVFVKEPAAALKAVKSHYIRSKEGKDRLEDSRLYVRPDVLDMVAHLRQEADRQGDKHKTSQYLLLGSVLMDLLYPWARAEIDTDDDIHVDHDGDEVRAAKGLVVSPSLHDFADYQKMSLRHPKRATSSLVRLFCDWALDQIENLRRFYVILPSKYVEVEGKSSSEEGEIFTPTSPFTPRTPRESTDKPGHVRQRGGEPSVADPRIKKWQDKHRHVWFLTAERYLVDMEKNVKR</sequence>
<evidence type="ECO:0000259" key="5">
    <source>
        <dbReference type="PROSITE" id="PS50103"/>
    </source>
</evidence>
<gene>
    <name evidence="6" type="ORF">CAC42_3748</name>
</gene>
<evidence type="ECO:0000313" key="7">
    <source>
        <dbReference type="Proteomes" id="UP000243797"/>
    </source>
</evidence>
<dbReference type="CDD" id="cd18966">
    <property type="entry name" value="chromodomain"/>
    <property type="match status" value="1"/>
</dbReference>
<accession>A0A2K1QHV2</accession>
<feature type="region of interest" description="Disordered" evidence="3">
    <location>
        <begin position="116"/>
        <end position="207"/>
    </location>
</feature>
<dbReference type="Pfam" id="PF00385">
    <property type="entry name" value="Chromo"/>
    <property type="match status" value="1"/>
</dbReference>
<dbReference type="STRING" id="2082308.A0A2K1QHV2"/>
<organism evidence="6 7">
    <name type="scientific">Sphaceloma murrayae</name>
    <dbReference type="NCBI Taxonomy" id="2082308"/>
    <lineage>
        <taxon>Eukaryota</taxon>
        <taxon>Fungi</taxon>
        <taxon>Dikarya</taxon>
        <taxon>Ascomycota</taxon>
        <taxon>Pezizomycotina</taxon>
        <taxon>Dothideomycetes</taxon>
        <taxon>Dothideomycetidae</taxon>
        <taxon>Myriangiales</taxon>
        <taxon>Elsinoaceae</taxon>
        <taxon>Sphaceloma</taxon>
    </lineage>
</organism>
<comment type="subunit">
    <text evidence="1">Component of the NuA4 histone acetyltransferase complex.</text>
</comment>
<proteinExistence type="predicted"/>
<dbReference type="InterPro" id="IPR016197">
    <property type="entry name" value="Chromo-like_dom_sf"/>
</dbReference>
<dbReference type="SMART" id="SM00298">
    <property type="entry name" value="CHROMO"/>
    <property type="match status" value="1"/>
</dbReference>
<dbReference type="InterPro" id="IPR000571">
    <property type="entry name" value="Znf_CCCH"/>
</dbReference>
<protein>
    <recommendedName>
        <fullName evidence="8">C3H1-type domain-containing protein</fullName>
    </recommendedName>
</protein>
<feature type="region of interest" description="Disordered" evidence="3">
    <location>
        <begin position="947"/>
        <end position="989"/>
    </location>
</feature>